<accession>Q021M5</accession>
<gene>
    <name evidence="6" type="ordered locus">Acid_3389</name>
</gene>
<protein>
    <submittedName>
        <fullName evidence="6">Transcriptional regulator, TraR/DksA family</fullName>
    </submittedName>
</protein>
<reference evidence="6" key="1">
    <citation type="submission" date="2006-10" db="EMBL/GenBank/DDBJ databases">
        <title>Complete sequence of Solibacter usitatus Ellin6076.</title>
        <authorList>
            <consortium name="US DOE Joint Genome Institute"/>
            <person name="Copeland A."/>
            <person name="Lucas S."/>
            <person name="Lapidus A."/>
            <person name="Barry K."/>
            <person name="Detter J.C."/>
            <person name="Glavina del Rio T."/>
            <person name="Hammon N."/>
            <person name="Israni S."/>
            <person name="Dalin E."/>
            <person name="Tice H."/>
            <person name="Pitluck S."/>
            <person name="Thompson L.S."/>
            <person name="Brettin T."/>
            <person name="Bruce D."/>
            <person name="Han C."/>
            <person name="Tapia R."/>
            <person name="Gilna P."/>
            <person name="Schmutz J."/>
            <person name="Larimer F."/>
            <person name="Land M."/>
            <person name="Hauser L."/>
            <person name="Kyrpides N."/>
            <person name="Mikhailova N."/>
            <person name="Janssen P.H."/>
            <person name="Kuske C.R."/>
            <person name="Richardson P."/>
        </authorList>
    </citation>
    <scope>NUCLEOTIDE SEQUENCE</scope>
    <source>
        <strain evidence="6">Ellin6076</strain>
    </source>
</reference>
<dbReference type="InParanoid" id="Q021M5"/>
<dbReference type="EMBL" id="CP000473">
    <property type="protein sequence ID" value="ABJ84362.1"/>
    <property type="molecule type" value="Genomic_DNA"/>
</dbReference>
<dbReference type="GO" id="GO:0008270">
    <property type="term" value="F:zinc ion binding"/>
    <property type="evidence" value="ECO:0007669"/>
    <property type="project" value="UniProtKB-KW"/>
</dbReference>
<dbReference type="STRING" id="234267.Acid_3389"/>
<dbReference type="HOGENOM" id="CLU_043144_4_1_0"/>
<evidence type="ECO:0000256" key="4">
    <source>
        <dbReference type="PROSITE-ProRule" id="PRU00510"/>
    </source>
</evidence>
<dbReference type="Gene3D" id="1.20.120.910">
    <property type="entry name" value="DksA, coiled-coil domain"/>
    <property type="match status" value="1"/>
</dbReference>
<evidence type="ECO:0000313" key="6">
    <source>
        <dbReference type="EMBL" id="ABJ84362.1"/>
    </source>
</evidence>
<organism evidence="6">
    <name type="scientific">Solibacter usitatus (strain Ellin6076)</name>
    <dbReference type="NCBI Taxonomy" id="234267"/>
    <lineage>
        <taxon>Bacteria</taxon>
        <taxon>Pseudomonadati</taxon>
        <taxon>Acidobacteriota</taxon>
        <taxon>Terriglobia</taxon>
        <taxon>Bryobacterales</taxon>
        <taxon>Solibacteraceae</taxon>
        <taxon>Candidatus Solibacter</taxon>
    </lineage>
</organism>
<dbReference type="SUPFAM" id="SSF57716">
    <property type="entry name" value="Glucocorticoid receptor-like (DNA-binding domain)"/>
    <property type="match status" value="1"/>
</dbReference>
<feature type="domain" description="Zinc finger DksA/TraR C4-type" evidence="5">
    <location>
        <begin position="93"/>
        <end position="127"/>
    </location>
</feature>
<name>Q021M5_SOLUE</name>
<keyword evidence="2" id="KW-0863">Zinc-finger</keyword>
<dbReference type="PROSITE" id="PS01102">
    <property type="entry name" value="ZF_DKSA_1"/>
    <property type="match status" value="1"/>
</dbReference>
<dbReference type="SUPFAM" id="SSF109635">
    <property type="entry name" value="DnaK suppressor protein DksA, alpha-hairpin domain"/>
    <property type="match status" value="1"/>
</dbReference>
<sequence>MNRTAYGSISSGVKAVTPMTRTELKHFRSVLHAMLDGTEDTLRTLDDIAIQNVADSLDRIQHATEREMAIRRIELDFSKVQSVRSALQRIAEGTYGVCSECDNEIPGKRLKAVPWTPYCLDCQDSADRRRWLSGAQMAGVPGD</sequence>
<evidence type="ECO:0000256" key="3">
    <source>
        <dbReference type="ARBA" id="ARBA00022833"/>
    </source>
</evidence>
<dbReference type="PANTHER" id="PTHR33823">
    <property type="entry name" value="RNA POLYMERASE-BINDING TRANSCRIPTION FACTOR DKSA-RELATED"/>
    <property type="match status" value="1"/>
</dbReference>
<dbReference type="FunCoup" id="Q021M5">
    <property type="interactions" value="325"/>
</dbReference>
<proteinExistence type="predicted"/>
<dbReference type="eggNOG" id="COG1734">
    <property type="taxonomic scope" value="Bacteria"/>
</dbReference>
<evidence type="ECO:0000256" key="2">
    <source>
        <dbReference type="ARBA" id="ARBA00022771"/>
    </source>
</evidence>
<evidence type="ECO:0000259" key="5">
    <source>
        <dbReference type="Pfam" id="PF01258"/>
    </source>
</evidence>
<dbReference type="PROSITE" id="PS51128">
    <property type="entry name" value="ZF_DKSA_2"/>
    <property type="match status" value="1"/>
</dbReference>
<dbReference type="Pfam" id="PF01258">
    <property type="entry name" value="zf-dskA_traR"/>
    <property type="match status" value="1"/>
</dbReference>
<dbReference type="InterPro" id="IPR000962">
    <property type="entry name" value="Znf_DskA_TraR"/>
</dbReference>
<dbReference type="PANTHER" id="PTHR33823:SF4">
    <property type="entry name" value="GENERAL STRESS PROTEIN 16O"/>
    <property type="match status" value="1"/>
</dbReference>
<keyword evidence="3" id="KW-0862">Zinc</keyword>
<evidence type="ECO:0000256" key="1">
    <source>
        <dbReference type="ARBA" id="ARBA00022723"/>
    </source>
</evidence>
<feature type="zinc finger region" description="dksA C4-type" evidence="4">
    <location>
        <begin position="98"/>
        <end position="122"/>
    </location>
</feature>
<dbReference type="InterPro" id="IPR020458">
    <property type="entry name" value="Znf_DskA_TraR_CS"/>
</dbReference>
<dbReference type="AlphaFoldDB" id="Q021M5"/>
<dbReference type="InterPro" id="IPR037187">
    <property type="entry name" value="DnaK_N"/>
</dbReference>
<dbReference type="KEGG" id="sus:Acid_3389"/>
<keyword evidence="1" id="KW-0479">Metal-binding</keyword>